<dbReference type="Gene3D" id="3.40.50.1970">
    <property type="match status" value="1"/>
</dbReference>
<dbReference type="Pfam" id="PF01259">
    <property type="entry name" value="SAICAR_synt"/>
    <property type="match status" value="1"/>
</dbReference>
<organism evidence="13">
    <name type="scientific">Timema monikensis</name>
    <dbReference type="NCBI Taxonomy" id="170555"/>
    <lineage>
        <taxon>Eukaryota</taxon>
        <taxon>Metazoa</taxon>
        <taxon>Ecdysozoa</taxon>
        <taxon>Arthropoda</taxon>
        <taxon>Hexapoda</taxon>
        <taxon>Insecta</taxon>
        <taxon>Pterygota</taxon>
        <taxon>Neoptera</taxon>
        <taxon>Polyneoptera</taxon>
        <taxon>Phasmatodea</taxon>
        <taxon>Timematodea</taxon>
        <taxon>Timematoidea</taxon>
        <taxon>Timematidae</taxon>
        <taxon>Timema</taxon>
    </lineage>
</organism>
<feature type="domain" description="PurE" evidence="12">
    <location>
        <begin position="219"/>
        <end position="366"/>
    </location>
</feature>
<comment type="pathway">
    <text evidence="1">Purine metabolism; IMP biosynthesis via de novo pathway; 5-amino-1-(5-phospho-D-ribosyl)imidazole-4-carboxamide from 5-amino-1-(5-phospho-D-ribosyl)imidazole-4-carboxylate: step 1/2.</text>
</comment>
<dbReference type="PROSITE" id="PS01057">
    <property type="entry name" value="SAICAR_SYNTHETASE_1"/>
    <property type="match status" value="1"/>
</dbReference>
<evidence type="ECO:0000313" key="13">
    <source>
        <dbReference type="EMBL" id="CAD7427063.1"/>
    </source>
</evidence>
<dbReference type="InterPro" id="IPR000031">
    <property type="entry name" value="PurE_dom"/>
</dbReference>
<evidence type="ECO:0000256" key="1">
    <source>
        <dbReference type="ARBA" id="ARBA00004672"/>
    </source>
</evidence>
<dbReference type="SMART" id="SM01001">
    <property type="entry name" value="AIRC"/>
    <property type="match status" value="1"/>
</dbReference>
<keyword evidence="9" id="KW-0067">ATP-binding</keyword>
<comment type="similarity">
    <text evidence="3">In the C-terminal section; belongs to the AIR carboxylase family. Class II subfamily.</text>
</comment>
<dbReference type="InterPro" id="IPR033626">
    <property type="entry name" value="PurE_classII"/>
</dbReference>
<dbReference type="Gene3D" id="3.30.470.20">
    <property type="entry name" value="ATP-grasp fold, B domain"/>
    <property type="match status" value="1"/>
</dbReference>
<comment type="pathway">
    <text evidence="2">Purine metabolism; IMP biosynthesis via de novo pathway; 5-amino-1-(5-phospho-D-ribosyl)imidazole-4-carboxylate from 5-amino-1-(5-phospho-D-ribosyl)imidazole (carboxylase route): step 1/1.</text>
</comment>
<evidence type="ECO:0000256" key="5">
    <source>
        <dbReference type="ARBA" id="ARBA00022598"/>
    </source>
</evidence>
<evidence type="ECO:0000259" key="12">
    <source>
        <dbReference type="SMART" id="SM01001"/>
    </source>
</evidence>
<evidence type="ECO:0000256" key="6">
    <source>
        <dbReference type="ARBA" id="ARBA00022741"/>
    </source>
</evidence>
<dbReference type="GO" id="GO:0004639">
    <property type="term" value="F:phosphoribosylaminoimidazolesuccinocarboxamide synthase activity"/>
    <property type="evidence" value="ECO:0007669"/>
    <property type="project" value="InterPro"/>
</dbReference>
<sequence>MFVTVEGHKLGALVVEGKTKRVFELPNLPGHVLLQSKDRITAGDGVKSHEMEGKAAISNQTTAKVFELLNSVGMRTGFVKTAGETSFIAKKCEMVPIEWVTRRLATGSFLKRHPGVAEGYRFNPPLQETFYKKAWASQDCALVDMKIEFGVDSKGDILIADVIDSDSWRLWPSGDKRLMKDKQVYRNLNTVTQQDLDIVKRNFKWVAEKLEYLMPSSNSLVVILMGSPSDEEHSRKIETQLKNLGVPTELRVTSAHKGTEETLKIAAEYEGSGRKVVFIAVAGRSNGLGPVLSGNTTVPVINCPPVRSDNVSQDVWSSLNVPSGLGCSTVVYPEAAALAAAQIHALHDHIIWARLRVKQLTNFISLIVADKMVRTSH</sequence>
<dbReference type="InterPro" id="IPR018236">
    <property type="entry name" value="SAICAR_synthetase_CS"/>
</dbReference>
<dbReference type="AlphaFoldDB" id="A0A7R9HLQ7"/>
<protein>
    <recommendedName>
        <fullName evidence="12">PurE domain-containing protein</fullName>
    </recommendedName>
</protein>
<keyword evidence="7" id="KW-0658">Purine biosynthesis</keyword>
<reference evidence="13" key="1">
    <citation type="submission" date="2020-11" db="EMBL/GenBank/DDBJ databases">
        <authorList>
            <person name="Tran Van P."/>
        </authorList>
    </citation>
    <scope>NUCLEOTIDE SEQUENCE</scope>
</reference>
<keyword evidence="11" id="KW-0511">Multifunctional enzyme</keyword>
<name>A0A7R9HLQ7_9NEOP</name>
<accession>A0A7R9HLQ7</accession>
<dbReference type="SUPFAM" id="SSF52255">
    <property type="entry name" value="N5-CAIR mutase (phosphoribosylaminoimidazole carboxylase, PurE)"/>
    <property type="match status" value="1"/>
</dbReference>
<evidence type="ECO:0000256" key="10">
    <source>
        <dbReference type="ARBA" id="ARBA00023239"/>
    </source>
</evidence>
<dbReference type="GO" id="GO:0005524">
    <property type="term" value="F:ATP binding"/>
    <property type="evidence" value="ECO:0007669"/>
    <property type="project" value="UniProtKB-KW"/>
</dbReference>
<dbReference type="FunFam" id="3.30.200.20:FF:000183">
    <property type="entry name" value="Probable multifunctional protein ADE2"/>
    <property type="match status" value="1"/>
</dbReference>
<dbReference type="InterPro" id="IPR028923">
    <property type="entry name" value="SAICAR_synt/ADE2_N"/>
</dbReference>
<dbReference type="PROSITE" id="PS01058">
    <property type="entry name" value="SAICAR_SYNTHETASE_2"/>
    <property type="match status" value="1"/>
</dbReference>
<proteinExistence type="inferred from homology"/>
<evidence type="ECO:0000256" key="9">
    <source>
        <dbReference type="ARBA" id="ARBA00022840"/>
    </source>
</evidence>
<dbReference type="Gene3D" id="3.30.200.20">
    <property type="entry name" value="Phosphorylase Kinase, domain 1"/>
    <property type="match status" value="1"/>
</dbReference>
<evidence type="ECO:0000256" key="4">
    <source>
        <dbReference type="ARBA" id="ARBA00011020"/>
    </source>
</evidence>
<evidence type="ECO:0000256" key="2">
    <source>
        <dbReference type="ARBA" id="ARBA00004747"/>
    </source>
</evidence>
<dbReference type="GO" id="GO:0016831">
    <property type="term" value="F:carboxy-lyase activity"/>
    <property type="evidence" value="ECO:0007669"/>
    <property type="project" value="UniProtKB-KW"/>
</dbReference>
<dbReference type="CDD" id="cd01416">
    <property type="entry name" value="SAICAR_synt_Ade5"/>
    <property type="match status" value="1"/>
</dbReference>
<dbReference type="EMBL" id="OB793359">
    <property type="protein sequence ID" value="CAD7427063.1"/>
    <property type="molecule type" value="Genomic_DNA"/>
</dbReference>
<dbReference type="InterPro" id="IPR050089">
    <property type="entry name" value="SAICAR_synthetase"/>
</dbReference>
<evidence type="ECO:0000256" key="3">
    <source>
        <dbReference type="ARBA" id="ARBA00010478"/>
    </source>
</evidence>
<keyword evidence="10" id="KW-0456">Lyase</keyword>
<evidence type="ECO:0000256" key="8">
    <source>
        <dbReference type="ARBA" id="ARBA00022793"/>
    </source>
</evidence>
<dbReference type="FunFam" id="3.40.50.1970:FF:000006">
    <property type="entry name" value="Probable multifunctional protein ADE2"/>
    <property type="match status" value="1"/>
</dbReference>
<dbReference type="PANTHER" id="PTHR43599">
    <property type="entry name" value="MULTIFUNCTIONAL PROTEIN ADE2"/>
    <property type="match status" value="1"/>
</dbReference>
<keyword evidence="8" id="KW-0210">Decarboxylase</keyword>
<evidence type="ECO:0000256" key="7">
    <source>
        <dbReference type="ARBA" id="ARBA00022755"/>
    </source>
</evidence>
<dbReference type="GO" id="GO:0005829">
    <property type="term" value="C:cytosol"/>
    <property type="evidence" value="ECO:0007669"/>
    <property type="project" value="TreeGrafter"/>
</dbReference>
<dbReference type="SUPFAM" id="SSF56104">
    <property type="entry name" value="SAICAR synthase-like"/>
    <property type="match status" value="1"/>
</dbReference>
<evidence type="ECO:0000256" key="11">
    <source>
        <dbReference type="ARBA" id="ARBA00023268"/>
    </source>
</evidence>
<dbReference type="GO" id="GO:0006189">
    <property type="term" value="P:'de novo' IMP biosynthetic process"/>
    <property type="evidence" value="ECO:0007669"/>
    <property type="project" value="UniProtKB-UniPathway"/>
</dbReference>
<dbReference type="PANTHER" id="PTHR43599:SF3">
    <property type="entry name" value="SI:DKEY-6E2.2"/>
    <property type="match status" value="1"/>
</dbReference>
<dbReference type="Pfam" id="PF00731">
    <property type="entry name" value="AIRC"/>
    <property type="match status" value="1"/>
</dbReference>
<gene>
    <name evidence="13" type="ORF">TMSB3V08_LOCUS3928</name>
</gene>
<comment type="similarity">
    <text evidence="4">In the N-terminal section; belongs to the SAICAR synthetase family.</text>
</comment>
<keyword evidence="6" id="KW-0547">Nucleotide-binding</keyword>
<keyword evidence="5" id="KW-0436">Ligase</keyword>
<dbReference type="HAMAP" id="MF_02045">
    <property type="entry name" value="PurE_classII"/>
    <property type="match status" value="1"/>
</dbReference>
<dbReference type="UniPathway" id="UPA00074">
    <property type="reaction ID" value="UER00130"/>
</dbReference>